<evidence type="ECO:0000313" key="5">
    <source>
        <dbReference type="EMBL" id="KNY26848.1"/>
    </source>
</evidence>
<evidence type="ECO:0000256" key="3">
    <source>
        <dbReference type="SAM" id="SignalP"/>
    </source>
</evidence>
<dbReference type="EMBL" id="LGTC01000001">
    <property type="protein sequence ID" value="KNY26848.1"/>
    <property type="molecule type" value="Genomic_DNA"/>
</dbReference>
<proteinExistence type="predicted"/>
<dbReference type="eggNOG" id="COG2755">
    <property type="taxonomic scope" value="Bacteria"/>
</dbReference>
<dbReference type="InterPro" id="IPR005181">
    <property type="entry name" value="SASA"/>
</dbReference>
<dbReference type="STRING" id="398512.Bccel_2113"/>
<dbReference type="PROSITE" id="PS51766">
    <property type="entry name" value="DOCKERIN"/>
    <property type="match status" value="1"/>
</dbReference>
<dbReference type="InterPro" id="IPR018247">
    <property type="entry name" value="EF_Hand_1_Ca_BS"/>
</dbReference>
<dbReference type="InterPro" id="IPR039329">
    <property type="entry name" value="SIAE"/>
</dbReference>
<dbReference type="InterPro" id="IPR016134">
    <property type="entry name" value="Dockerin_dom"/>
</dbReference>
<dbReference type="PANTHER" id="PTHR22901:SF0">
    <property type="entry name" value="SIALATE O-ACETYLESTERASE"/>
    <property type="match status" value="1"/>
</dbReference>
<dbReference type="InterPro" id="IPR036514">
    <property type="entry name" value="SGNH_hydro_sf"/>
</dbReference>
<protein>
    <submittedName>
        <fullName evidence="5">Sialate O-acetylesterase</fullName>
        <ecNumber evidence="5">3.1.1.53</ecNumber>
    </submittedName>
</protein>
<dbReference type="SUPFAM" id="SSF49464">
    <property type="entry name" value="Carboxypeptidase regulatory domain-like"/>
    <property type="match status" value="1"/>
</dbReference>
<organism evidence="5 6">
    <name type="scientific">Pseudobacteroides cellulosolvens ATCC 35603 = DSM 2933</name>
    <dbReference type="NCBI Taxonomy" id="398512"/>
    <lineage>
        <taxon>Bacteria</taxon>
        <taxon>Bacillati</taxon>
        <taxon>Bacillota</taxon>
        <taxon>Clostridia</taxon>
        <taxon>Eubacteriales</taxon>
        <taxon>Oscillospiraceae</taxon>
        <taxon>Pseudobacteroides</taxon>
    </lineage>
</organism>
<dbReference type="Gene3D" id="3.40.50.1110">
    <property type="entry name" value="SGNH hydrolase"/>
    <property type="match status" value="1"/>
</dbReference>
<comment type="caution">
    <text evidence="5">The sequence shown here is derived from an EMBL/GenBank/DDBJ whole genome shotgun (WGS) entry which is preliminary data.</text>
</comment>
<feature type="domain" description="Dockerin" evidence="4">
    <location>
        <begin position="588"/>
        <end position="659"/>
    </location>
</feature>
<accession>A0A0L6JM66</accession>
<keyword evidence="1 5" id="KW-0378">Hydrolase</keyword>
<feature type="chain" id="PRO_5005566060" evidence="3">
    <location>
        <begin position="29"/>
        <end position="660"/>
    </location>
</feature>
<dbReference type="SUPFAM" id="SSF52266">
    <property type="entry name" value="SGNH hydrolase"/>
    <property type="match status" value="1"/>
</dbReference>
<sequence length="660" mass="71049" precursor="true">MRLRKIMICFLSFIFLFSTFTLPPVAKAADKPFLHPLFTDHMVMQRDTVDTLWGWTSSGEKITIEIGGKTFTGVADGSGKWQVKIGPFPKGGPYEMKVTGSKTVTVKDILFGEVWFCAGQSNMAMQLPNAGDGTAEAAKANYPNIRYFTTPYQSSSDPQTVFGYVSYWTQCTPTTVGNLTAVGYYFARKLSQELDVPVGIVCSAVGGSFIESWIGNEAYKAFLATPEAAGFQASSPNGFYNGMVAPVMPFNIKGIIWYQGESNTQFDYLYKSMLTTMISDWRKNYGIGEIPVMIVQLPGYQKVQTLPVEMAPYATIREAQLKTVQGDENNGLIVTADIGEEDIHPKNKVDVGVRAAICALGKYYGKTIEYSGPIFRSLTKEGSKIRISFDHTGSGLAAGTKVGTDPVEFSSGSAVKGFAVAGSDGKFVWADANIDDGTVLVSAASVASPVEVRYSWASNPIGNLYNKDGLPASPFKANVSNSSLPPTPTGRPTATPSGSGYTIKGYISPDFVSIQSATEQQLSGFYVEILGIGLSAMTDNNGAFEIKGIPASSLGYKLTISKNGFLTRELTNVKVTSNINISTVTSPISMWAGDIAVNGIKDNTINMTDVIQIARTFSSVKNDVKYDAGCDLNSDGAINMSDVIIAAKHFNKVSADYPEI</sequence>
<reference evidence="6" key="1">
    <citation type="submission" date="2015-07" db="EMBL/GenBank/DDBJ databases">
        <title>Near-Complete Genome Sequence of the Cellulolytic Bacterium Bacteroides (Pseudobacteroides) cellulosolvens ATCC 35603.</title>
        <authorList>
            <person name="Dassa B."/>
            <person name="Utturkar S.M."/>
            <person name="Klingeman D.M."/>
            <person name="Hurt R.A."/>
            <person name="Keller M."/>
            <person name="Xu J."/>
            <person name="Reddy Y.H.K."/>
            <person name="Borovok I."/>
            <person name="Grinberg I.R."/>
            <person name="Lamed R."/>
            <person name="Zhivin O."/>
            <person name="Bayer E.A."/>
            <person name="Brown S.D."/>
        </authorList>
    </citation>
    <scope>NUCLEOTIDE SEQUENCE [LARGE SCALE GENOMIC DNA]</scope>
    <source>
        <strain evidence="6">DSM 2933</strain>
    </source>
</reference>
<keyword evidence="6" id="KW-1185">Reference proteome</keyword>
<dbReference type="PANTHER" id="PTHR22901">
    <property type="entry name" value="SIALATE O-ACETYLESTERASE"/>
    <property type="match status" value="1"/>
</dbReference>
<keyword evidence="3" id="KW-0732">Signal</keyword>
<evidence type="ECO:0000259" key="4">
    <source>
        <dbReference type="PROSITE" id="PS51766"/>
    </source>
</evidence>
<name>A0A0L6JM66_9FIRM</name>
<gene>
    <name evidence="5" type="ORF">Bccel_2113</name>
</gene>
<evidence type="ECO:0000256" key="1">
    <source>
        <dbReference type="ARBA" id="ARBA00022801"/>
    </source>
</evidence>
<dbReference type="PATRIC" id="fig|398512.5.peg.2204"/>
<dbReference type="InterPro" id="IPR036439">
    <property type="entry name" value="Dockerin_dom_sf"/>
</dbReference>
<dbReference type="InterPro" id="IPR008969">
    <property type="entry name" value="CarboxyPept-like_regulatory"/>
</dbReference>
<dbReference type="OrthoDB" id="9795554at2"/>
<evidence type="ECO:0000256" key="2">
    <source>
        <dbReference type="SAM" id="MobiDB-lite"/>
    </source>
</evidence>
<dbReference type="RefSeq" id="WP_050753340.1">
    <property type="nucleotide sequence ID" value="NZ_KN050764.1"/>
</dbReference>
<dbReference type="SUPFAM" id="SSF63446">
    <property type="entry name" value="Type I dockerin domain"/>
    <property type="match status" value="1"/>
</dbReference>
<dbReference type="Proteomes" id="UP000036923">
    <property type="component" value="Unassembled WGS sequence"/>
</dbReference>
<dbReference type="GO" id="GO:0000272">
    <property type="term" value="P:polysaccharide catabolic process"/>
    <property type="evidence" value="ECO:0007669"/>
    <property type="project" value="InterPro"/>
</dbReference>
<dbReference type="GO" id="GO:0001681">
    <property type="term" value="F:sialate O-acetylesterase activity"/>
    <property type="evidence" value="ECO:0007669"/>
    <property type="project" value="UniProtKB-EC"/>
</dbReference>
<dbReference type="Pfam" id="PF03629">
    <property type="entry name" value="SASA"/>
    <property type="match status" value="1"/>
</dbReference>
<dbReference type="EC" id="3.1.1.53" evidence="5"/>
<dbReference type="PROSITE" id="PS00018">
    <property type="entry name" value="EF_HAND_1"/>
    <property type="match status" value="1"/>
</dbReference>
<evidence type="ECO:0000313" key="6">
    <source>
        <dbReference type="Proteomes" id="UP000036923"/>
    </source>
</evidence>
<feature type="signal peptide" evidence="3">
    <location>
        <begin position="1"/>
        <end position="28"/>
    </location>
</feature>
<dbReference type="AlphaFoldDB" id="A0A0L6JM66"/>
<feature type="region of interest" description="Disordered" evidence="2">
    <location>
        <begin position="476"/>
        <end position="497"/>
    </location>
</feature>
<dbReference type="Gene3D" id="2.60.40.4130">
    <property type="match status" value="1"/>
</dbReference>